<reference evidence="1" key="1">
    <citation type="submission" date="2014-11" db="EMBL/GenBank/DDBJ databases">
        <authorList>
            <person name="Amaro Gonzalez C."/>
        </authorList>
    </citation>
    <scope>NUCLEOTIDE SEQUENCE</scope>
</reference>
<protein>
    <submittedName>
        <fullName evidence="1">Uncharacterized protein</fullName>
    </submittedName>
</protein>
<proteinExistence type="predicted"/>
<accession>A0A0E9RU96</accession>
<name>A0A0E9RU96_ANGAN</name>
<dbReference type="AlphaFoldDB" id="A0A0E9RU96"/>
<reference evidence="1" key="2">
    <citation type="journal article" date="2015" name="Fish Shellfish Immunol.">
        <title>Early steps in the European eel (Anguilla anguilla)-Vibrio vulnificus interaction in the gills: Role of the RtxA13 toxin.</title>
        <authorList>
            <person name="Callol A."/>
            <person name="Pajuelo D."/>
            <person name="Ebbesson L."/>
            <person name="Teles M."/>
            <person name="MacKenzie S."/>
            <person name="Amaro C."/>
        </authorList>
    </citation>
    <scope>NUCLEOTIDE SEQUENCE</scope>
</reference>
<sequence>MGKRRAVLRSPFSKPVNTSFAKAHDTVYSQHMHTRLHIQPFHYMFSAEFLTYVF</sequence>
<dbReference type="EMBL" id="GBXM01076532">
    <property type="protein sequence ID" value="JAH32045.1"/>
    <property type="molecule type" value="Transcribed_RNA"/>
</dbReference>
<organism evidence="1">
    <name type="scientific">Anguilla anguilla</name>
    <name type="common">European freshwater eel</name>
    <name type="synonym">Muraena anguilla</name>
    <dbReference type="NCBI Taxonomy" id="7936"/>
    <lineage>
        <taxon>Eukaryota</taxon>
        <taxon>Metazoa</taxon>
        <taxon>Chordata</taxon>
        <taxon>Craniata</taxon>
        <taxon>Vertebrata</taxon>
        <taxon>Euteleostomi</taxon>
        <taxon>Actinopterygii</taxon>
        <taxon>Neopterygii</taxon>
        <taxon>Teleostei</taxon>
        <taxon>Anguilliformes</taxon>
        <taxon>Anguillidae</taxon>
        <taxon>Anguilla</taxon>
    </lineage>
</organism>
<evidence type="ECO:0000313" key="1">
    <source>
        <dbReference type="EMBL" id="JAH32045.1"/>
    </source>
</evidence>